<gene>
    <name evidence="1" type="ORF">BDN70DRAFT_899678</name>
</gene>
<proteinExistence type="predicted"/>
<dbReference type="AlphaFoldDB" id="A0A9P5YR20"/>
<sequence length="236" mass="25871">MDCKAPPGKLHLSQPDVDPQLAQCPLSSYHKLLAKPDAAGMSKTPVELIEEIISKYSSGNVVNACNSLRKGEFIGGQSWSFWNYIIEASFDSESNTGGSDSSYWCNRLDVASVKYLWDPMRTSSNAVCIQTKACCCDNSAVLEPRSFSSKQFNTNQPALGRKPKLTYPEMNAAFEFCVGGGVFVKDRRGNKYIAIYEGADTMIIGGMTVYTAYYVRKGAGRGRVVQVTVGRLQALQ</sequence>
<comment type="caution">
    <text evidence="1">The sequence shown here is derived from an EMBL/GenBank/DDBJ whole genome shotgun (WGS) entry which is preliminary data.</text>
</comment>
<name>A0A9P5YR20_9AGAR</name>
<organism evidence="1 2">
    <name type="scientific">Pholiota conissans</name>
    <dbReference type="NCBI Taxonomy" id="109636"/>
    <lineage>
        <taxon>Eukaryota</taxon>
        <taxon>Fungi</taxon>
        <taxon>Dikarya</taxon>
        <taxon>Basidiomycota</taxon>
        <taxon>Agaricomycotina</taxon>
        <taxon>Agaricomycetes</taxon>
        <taxon>Agaricomycetidae</taxon>
        <taxon>Agaricales</taxon>
        <taxon>Agaricineae</taxon>
        <taxon>Strophariaceae</taxon>
        <taxon>Pholiota</taxon>
    </lineage>
</organism>
<keyword evidence="2" id="KW-1185">Reference proteome</keyword>
<evidence type="ECO:0000313" key="2">
    <source>
        <dbReference type="Proteomes" id="UP000807469"/>
    </source>
</evidence>
<dbReference type="Proteomes" id="UP000807469">
    <property type="component" value="Unassembled WGS sequence"/>
</dbReference>
<evidence type="ECO:0000313" key="1">
    <source>
        <dbReference type="EMBL" id="KAF9473561.1"/>
    </source>
</evidence>
<dbReference type="EMBL" id="MU155433">
    <property type="protein sequence ID" value="KAF9473561.1"/>
    <property type="molecule type" value="Genomic_DNA"/>
</dbReference>
<accession>A0A9P5YR20</accession>
<reference evidence="1" key="1">
    <citation type="submission" date="2020-11" db="EMBL/GenBank/DDBJ databases">
        <authorList>
            <consortium name="DOE Joint Genome Institute"/>
            <person name="Ahrendt S."/>
            <person name="Riley R."/>
            <person name="Andreopoulos W."/>
            <person name="Labutti K."/>
            <person name="Pangilinan J."/>
            <person name="Ruiz-Duenas F.J."/>
            <person name="Barrasa J.M."/>
            <person name="Sanchez-Garcia M."/>
            <person name="Camarero S."/>
            <person name="Miyauchi S."/>
            <person name="Serrano A."/>
            <person name="Linde D."/>
            <person name="Babiker R."/>
            <person name="Drula E."/>
            <person name="Ayuso-Fernandez I."/>
            <person name="Pacheco R."/>
            <person name="Padilla G."/>
            <person name="Ferreira P."/>
            <person name="Barriuso J."/>
            <person name="Kellner H."/>
            <person name="Castanera R."/>
            <person name="Alfaro M."/>
            <person name="Ramirez L."/>
            <person name="Pisabarro A.G."/>
            <person name="Kuo A."/>
            <person name="Tritt A."/>
            <person name="Lipzen A."/>
            <person name="He G."/>
            <person name="Yan M."/>
            <person name="Ng V."/>
            <person name="Cullen D."/>
            <person name="Martin F."/>
            <person name="Rosso M.-N."/>
            <person name="Henrissat B."/>
            <person name="Hibbett D."/>
            <person name="Martinez A.T."/>
            <person name="Grigoriev I.V."/>
        </authorList>
    </citation>
    <scope>NUCLEOTIDE SEQUENCE</scope>
    <source>
        <strain evidence="1">CIRM-BRFM 674</strain>
    </source>
</reference>
<protein>
    <submittedName>
        <fullName evidence="1">Uncharacterized protein</fullName>
    </submittedName>
</protein>